<sequence length="459" mass="51342">MKEPLLWISEGGKSSVVARRRLANLRIQEEKWHPMLYLVVIPQIFSDTESRNTCIKRLLLAKLTWGSRLAPRDDSLVLITQDDVQLCGHFVPELTRLLDGAPKDWRTLHLCVGYLWGRMQNKPRLDRELPPVVPADPEWIVPKWTAQGDRLAHLFEPAWVGGPLAFLIRKRNIENLLMELRATSMSTPDDLTLVWIATRNDYMVRKDLLCHEREQGGAQNTTGALPRTFAAILAAVCCIAIYTATTTRLTLNSKLRAFIFLVVFVCLLFYVVKTVTPQNTPEIVASYPSTDATPTRHFFIEQCANVKLAQCVGCGVCAALSDPEDAGRWLASIEQLLDEGGCMRVSSTLHTFDASTYRNLDRTDKVGLAFCAASLAEPAERFSLLPCFVAPKHIALQRLYSLAKCAIANGAQEQNYLISLPESVLCECLTGERRLPSTEPLRKECLEAIKAHGECCAVY</sequence>
<accession>A0A6C0C0T2</accession>
<keyword evidence="1" id="KW-0812">Transmembrane</keyword>
<organism evidence="2">
    <name type="scientific">viral metagenome</name>
    <dbReference type="NCBI Taxonomy" id="1070528"/>
    <lineage>
        <taxon>unclassified sequences</taxon>
        <taxon>metagenomes</taxon>
        <taxon>organismal metagenomes</taxon>
    </lineage>
</organism>
<feature type="transmembrane region" description="Helical" evidence="1">
    <location>
        <begin position="255"/>
        <end position="272"/>
    </location>
</feature>
<keyword evidence="1" id="KW-1133">Transmembrane helix</keyword>
<keyword evidence="1" id="KW-0472">Membrane</keyword>
<name>A0A6C0C0T2_9ZZZZ</name>
<dbReference type="AlphaFoldDB" id="A0A6C0C0T2"/>
<proteinExistence type="predicted"/>
<evidence type="ECO:0000256" key="1">
    <source>
        <dbReference type="SAM" id="Phobius"/>
    </source>
</evidence>
<reference evidence="2" key="1">
    <citation type="journal article" date="2020" name="Nature">
        <title>Giant virus diversity and host interactions through global metagenomics.</title>
        <authorList>
            <person name="Schulz F."/>
            <person name="Roux S."/>
            <person name="Paez-Espino D."/>
            <person name="Jungbluth S."/>
            <person name="Walsh D.A."/>
            <person name="Denef V.J."/>
            <person name="McMahon K.D."/>
            <person name="Konstantinidis K.T."/>
            <person name="Eloe-Fadrosh E.A."/>
            <person name="Kyrpides N.C."/>
            <person name="Woyke T."/>
        </authorList>
    </citation>
    <scope>NUCLEOTIDE SEQUENCE</scope>
    <source>
        <strain evidence="2">GVMAG-M-3300020182-33</strain>
    </source>
</reference>
<dbReference type="EMBL" id="MN739308">
    <property type="protein sequence ID" value="QHS97912.1"/>
    <property type="molecule type" value="Genomic_DNA"/>
</dbReference>
<protein>
    <submittedName>
        <fullName evidence="2">Uncharacterized protein</fullName>
    </submittedName>
</protein>
<feature type="transmembrane region" description="Helical" evidence="1">
    <location>
        <begin position="224"/>
        <end position="243"/>
    </location>
</feature>
<evidence type="ECO:0000313" key="2">
    <source>
        <dbReference type="EMBL" id="QHS97912.1"/>
    </source>
</evidence>